<accession>A0ABU8RP20</accession>
<comment type="caution">
    <text evidence="1">The sequence shown here is derived from an EMBL/GenBank/DDBJ whole genome shotgun (WGS) entry which is preliminary data.</text>
</comment>
<evidence type="ECO:0000313" key="2">
    <source>
        <dbReference type="Proteomes" id="UP001387100"/>
    </source>
</evidence>
<sequence>MQISDSGSAAALWATRPASEVGRATSLTELEKAGEVERGWKAGDRSYDRLTSADREVLFAATGSWVDSEGQLRWEPPGDPEMNQAAVRLASQMETDRRTGALVGDISSDYVTKLMERVSNGAENWVDPKILDKALAFARDRELGTATARVPVDIRA</sequence>
<protein>
    <submittedName>
        <fullName evidence="1">Uncharacterized protein</fullName>
    </submittedName>
</protein>
<organism evidence="1 2">
    <name type="scientific">Pseudokineococcus basanitobsidens</name>
    <dbReference type="NCBI Taxonomy" id="1926649"/>
    <lineage>
        <taxon>Bacteria</taxon>
        <taxon>Bacillati</taxon>
        <taxon>Actinomycetota</taxon>
        <taxon>Actinomycetes</taxon>
        <taxon>Kineosporiales</taxon>
        <taxon>Kineosporiaceae</taxon>
        <taxon>Pseudokineococcus</taxon>
    </lineage>
</organism>
<reference evidence="1 2" key="1">
    <citation type="journal article" date="2017" name="Int. J. Syst. Evol. Microbiol.">
        <title>Pseudokineococcus basanitobsidens sp. nov., isolated from volcanic rock.</title>
        <authorList>
            <person name="Lee D.W."/>
            <person name="Park M.Y."/>
            <person name="Kim J.J."/>
            <person name="Kim B.S."/>
        </authorList>
    </citation>
    <scope>NUCLEOTIDE SEQUENCE [LARGE SCALE GENOMIC DNA]</scope>
    <source>
        <strain evidence="1 2">DSM 103726</strain>
    </source>
</reference>
<dbReference type="Proteomes" id="UP001387100">
    <property type="component" value="Unassembled WGS sequence"/>
</dbReference>
<gene>
    <name evidence="1" type="ORF">WDZ17_15550</name>
</gene>
<proteinExistence type="predicted"/>
<evidence type="ECO:0000313" key="1">
    <source>
        <dbReference type="EMBL" id="MEJ5946714.1"/>
    </source>
</evidence>
<keyword evidence="2" id="KW-1185">Reference proteome</keyword>
<name>A0ABU8RP20_9ACTN</name>
<dbReference type="EMBL" id="JBBIAA010000030">
    <property type="protein sequence ID" value="MEJ5946714.1"/>
    <property type="molecule type" value="Genomic_DNA"/>
</dbReference>
<dbReference type="RefSeq" id="WP_339576095.1">
    <property type="nucleotide sequence ID" value="NZ_JBBIAA010000030.1"/>
</dbReference>